<evidence type="ECO:0000313" key="1">
    <source>
        <dbReference type="EMBL" id="ESA10926.1"/>
    </source>
</evidence>
<accession>U9U5M1</accession>
<dbReference type="HOGENOM" id="CLU_1332564_0_0_1"/>
<reference evidence="1" key="1">
    <citation type="submission" date="2013-07" db="EMBL/GenBank/DDBJ databases">
        <title>The genome of an arbuscular mycorrhizal fungus provides insights into the evolution of the oldest plant symbiosis.</title>
        <authorList>
            <consortium name="DOE Joint Genome Institute"/>
            <person name="Tisserant E."/>
            <person name="Malbreil M."/>
            <person name="Kuo A."/>
            <person name="Kohler A."/>
            <person name="Symeonidi A."/>
            <person name="Balestrini R."/>
            <person name="Charron P."/>
            <person name="Duensing N."/>
            <person name="Frei-dit-Frey N."/>
            <person name="Gianinazzi-Pearson V."/>
            <person name="Gilbert B."/>
            <person name="Handa Y."/>
            <person name="Hijri M."/>
            <person name="Kaul R."/>
            <person name="Kawaguchi M."/>
            <person name="Krajinski F."/>
            <person name="Lammers P."/>
            <person name="Lapierre D."/>
            <person name="Masclaux F.G."/>
            <person name="Murat C."/>
            <person name="Morin E."/>
            <person name="Ndikumana S."/>
            <person name="Pagni M."/>
            <person name="Petitpierre D."/>
            <person name="Requena N."/>
            <person name="Rosikiewicz P."/>
            <person name="Riley R."/>
            <person name="Saito K."/>
            <person name="San Clemente H."/>
            <person name="Shapiro H."/>
            <person name="van Tuinen D."/>
            <person name="Becard G."/>
            <person name="Bonfante P."/>
            <person name="Paszkowski U."/>
            <person name="Shachar-Hill Y."/>
            <person name="Young J.P."/>
            <person name="Sanders I.R."/>
            <person name="Henrissat B."/>
            <person name="Rensing S.A."/>
            <person name="Grigoriev I.V."/>
            <person name="Corradi N."/>
            <person name="Roux C."/>
            <person name="Martin F."/>
        </authorList>
    </citation>
    <scope>NUCLEOTIDE SEQUENCE</scope>
    <source>
        <strain evidence="1">DAOM 197198</strain>
    </source>
</reference>
<dbReference type="EMBL" id="KI286563">
    <property type="protein sequence ID" value="ESA10926.1"/>
    <property type="molecule type" value="Genomic_DNA"/>
</dbReference>
<proteinExistence type="predicted"/>
<name>U9U5M1_RHIID</name>
<protein>
    <submittedName>
        <fullName evidence="1">Uncharacterized protein</fullName>
    </submittedName>
</protein>
<gene>
    <name evidence="1" type="ORF">GLOINDRAFT_97079</name>
</gene>
<dbReference type="VEuPathDB" id="FungiDB:RhiirFUN_022877"/>
<organism evidence="1">
    <name type="scientific">Rhizophagus irregularis (strain DAOM 181602 / DAOM 197198 / MUCL 43194)</name>
    <name type="common">Arbuscular mycorrhizal fungus</name>
    <name type="synonym">Glomus intraradices</name>
    <dbReference type="NCBI Taxonomy" id="747089"/>
    <lineage>
        <taxon>Eukaryota</taxon>
        <taxon>Fungi</taxon>
        <taxon>Fungi incertae sedis</taxon>
        <taxon>Mucoromycota</taxon>
        <taxon>Glomeromycotina</taxon>
        <taxon>Glomeromycetes</taxon>
        <taxon>Glomerales</taxon>
        <taxon>Glomeraceae</taxon>
        <taxon>Rhizophagus</taxon>
    </lineage>
</organism>
<dbReference type="AlphaFoldDB" id="U9U5M1"/>
<sequence>MLTEQRLQSDSYNFPGGVILFIEELIKKFKSQVGVIVPMLGYRNLYGKNEYNGNSAHSKLNDIELLRRLFRGIAEDNNFTFKAIADELKSTNHSISETTVEKFYRNKSDLTLDNKLAVQKWIGKFIDEWKKDDQSVTILVKLDPAHSTKFGTIKVILKRLVDVENAKSHLAISNKQAEKIVRCYGLTLNPPNGNYMLMMMKMEIDL</sequence>